<keyword evidence="9" id="KW-1185">Reference proteome</keyword>
<dbReference type="PIRSF" id="PIRSF000941">
    <property type="entry name" value="DUSP12"/>
    <property type="match status" value="1"/>
</dbReference>
<dbReference type="Pfam" id="PF00782">
    <property type="entry name" value="DSPc"/>
    <property type="match status" value="1"/>
</dbReference>
<dbReference type="GO" id="GO:0005737">
    <property type="term" value="C:cytoplasm"/>
    <property type="evidence" value="ECO:0007669"/>
    <property type="project" value="EnsemblFungi"/>
</dbReference>
<dbReference type="SUPFAM" id="SSF52799">
    <property type="entry name" value="(Phosphotyrosine protein) phosphatases II"/>
    <property type="match status" value="1"/>
</dbReference>
<dbReference type="Gene3D" id="3.90.190.10">
    <property type="entry name" value="Protein tyrosine phosphatase superfamily"/>
    <property type="match status" value="1"/>
</dbReference>
<gene>
    <name evidence="8" type="ORF">HYPBUDRAFT_197429</name>
</gene>
<sequence length="350" mass="40480">MIYRILGGIYLSSIEPINANVDLRSEFNITHVLSVIPGPISSQFLQNYIHKQIEVTDEETSNLLQYFPETNEFIDFALFKSLPAGSKGDEKKRKHEGAILIHCSQGVSRSVSVIMAYLMFKYKLKFPQALHAIKRKSPSAEPNEGFQEQLKLFELMEYKVEMTNEYYKQFLINLNLRLDPSGSSLRELHFFKYLEQYEDELEEEEDDEIDDETALRADPEALSELRCKRCRNTLALKKHLEFHEPPDADSKQSSFVKTAAHSRRIISKQEASKTCSHHFMREPVSWMKVELQGKGELEGRFLCPKCEAKVGGYSWKGSRCSCGKWMIPAIHLQTAKVDYMRKVKHIEVEE</sequence>
<dbReference type="GeneID" id="30997538"/>
<evidence type="ECO:0000256" key="2">
    <source>
        <dbReference type="ARBA" id="ARBA00013064"/>
    </source>
</evidence>
<evidence type="ECO:0000259" key="7">
    <source>
        <dbReference type="PROSITE" id="PS50056"/>
    </source>
</evidence>
<dbReference type="GO" id="GO:0000027">
    <property type="term" value="P:ribosomal large subunit assembly"/>
    <property type="evidence" value="ECO:0007669"/>
    <property type="project" value="EnsemblFungi"/>
</dbReference>
<dbReference type="PANTHER" id="PTHR45848:SF4">
    <property type="entry name" value="DUAL SPECIFICITY PROTEIN PHOSPHATASE 12"/>
    <property type="match status" value="1"/>
</dbReference>
<dbReference type="InterPro" id="IPR020422">
    <property type="entry name" value="TYR_PHOSPHATASE_DUAL_dom"/>
</dbReference>
<dbReference type="GO" id="GO:1990275">
    <property type="term" value="F:preribosome binding"/>
    <property type="evidence" value="ECO:0007669"/>
    <property type="project" value="EnsemblFungi"/>
</dbReference>
<dbReference type="STRING" id="984485.A0A1E4RK35"/>
<evidence type="ECO:0000256" key="4">
    <source>
        <dbReference type="ARBA" id="ARBA00022912"/>
    </source>
</evidence>
<dbReference type="GO" id="GO:0004725">
    <property type="term" value="F:protein tyrosine phosphatase activity"/>
    <property type="evidence" value="ECO:0007669"/>
    <property type="project" value="UniProtKB-EC"/>
</dbReference>
<accession>A0A1E4RK35</accession>
<dbReference type="EC" id="3.1.3.48" evidence="2"/>
<dbReference type="PROSITE" id="PS50054">
    <property type="entry name" value="TYR_PHOSPHATASE_DUAL"/>
    <property type="match status" value="1"/>
</dbReference>
<dbReference type="SMART" id="SM00195">
    <property type="entry name" value="DSPc"/>
    <property type="match status" value="1"/>
</dbReference>
<dbReference type="PANTHER" id="PTHR45848">
    <property type="entry name" value="DUAL SPECIFICITY PROTEIN PHOSPHATASE 12 FAMILY MEMBER"/>
    <property type="match status" value="1"/>
</dbReference>
<dbReference type="GO" id="GO:0030476">
    <property type="term" value="P:ascospore wall assembly"/>
    <property type="evidence" value="ECO:0007669"/>
    <property type="project" value="EnsemblFungi"/>
</dbReference>
<dbReference type="CDD" id="cd14518">
    <property type="entry name" value="DSP_fungal_YVH1"/>
    <property type="match status" value="1"/>
</dbReference>
<dbReference type="RefSeq" id="XP_020076711.1">
    <property type="nucleotide sequence ID" value="XM_020222989.1"/>
</dbReference>
<dbReference type="GO" id="GO:0000055">
    <property type="term" value="P:ribosomal large subunit export from nucleus"/>
    <property type="evidence" value="ECO:0007669"/>
    <property type="project" value="EnsemblFungi"/>
</dbReference>
<keyword evidence="4" id="KW-0904">Protein phosphatase</keyword>
<evidence type="ECO:0000256" key="5">
    <source>
        <dbReference type="PIRSR" id="PIRSR000941-50"/>
    </source>
</evidence>
<feature type="active site" description="Phosphocysteine intermediate" evidence="5">
    <location>
        <position position="103"/>
    </location>
</feature>
<evidence type="ECO:0000256" key="3">
    <source>
        <dbReference type="ARBA" id="ARBA00022801"/>
    </source>
</evidence>
<evidence type="ECO:0000259" key="6">
    <source>
        <dbReference type="PROSITE" id="PS50054"/>
    </source>
</evidence>
<keyword evidence="3" id="KW-0378">Hydrolase</keyword>
<feature type="domain" description="Tyrosine specific protein phosphatases" evidence="7">
    <location>
        <begin position="71"/>
        <end position="140"/>
    </location>
</feature>
<comment type="similarity">
    <text evidence="1">Belongs to the protein-tyrosine phosphatase family. Non-receptor class dual specificity subfamily.</text>
</comment>
<dbReference type="GO" id="GO:0005634">
    <property type="term" value="C:nucleus"/>
    <property type="evidence" value="ECO:0007669"/>
    <property type="project" value="EnsemblFungi"/>
</dbReference>
<dbReference type="EMBL" id="KV454540">
    <property type="protein sequence ID" value="ODV67644.1"/>
    <property type="molecule type" value="Genomic_DNA"/>
</dbReference>
<dbReference type="InterPro" id="IPR000387">
    <property type="entry name" value="Tyr_Pase_dom"/>
</dbReference>
<evidence type="ECO:0000313" key="9">
    <source>
        <dbReference type="Proteomes" id="UP000095085"/>
    </source>
</evidence>
<dbReference type="GO" id="GO:0008138">
    <property type="term" value="F:protein tyrosine/serine/threonine phosphatase activity"/>
    <property type="evidence" value="ECO:0007669"/>
    <property type="project" value="InterPro"/>
</dbReference>
<name>A0A1E4RK35_9ASCO</name>
<evidence type="ECO:0000313" key="8">
    <source>
        <dbReference type="EMBL" id="ODV67644.1"/>
    </source>
</evidence>
<dbReference type="PROSITE" id="PS50056">
    <property type="entry name" value="TYR_PHOSPHATASE_2"/>
    <property type="match status" value="1"/>
</dbReference>
<dbReference type="InterPro" id="IPR000340">
    <property type="entry name" value="Dual-sp_phosphatase_cat-dom"/>
</dbReference>
<dbReference type="InterPro" id="IPR029021">
    <property type="entry name" value="Prot-tyrosine_phosphatase-like"/>
</dbReference>
<dbReference type="AlphaFoldDB" id="A0A1E4RK35"/>
<reference evidence="9" key="1">
    <citation type="submission" date="2016-05" db="EMBL/GenBank/DDBJ databases">
        <title>Comparative genomics of biotechnologically important yeasts.</title>
        <authorList>
            <consortium name="DOE Joint Genome Institute"/>
            <person name="Riley R."/>
            <person name="Haridas S."/>
            <person name="Wolfe K.H."/>
            <person name="Lopes M.R."/>
            <person name="Hittinger C.T."/>
            <person name="Goker M."/>
            <person name="Salamov A."/>
            <person name="Wisecaver J."/>
            <person name="Long T.M."/>
            <person name="Aerts A.L."/>
            <person name="Barry K."/>
            <person name="Choi C."/>
            <person name="Clum A."/>
            <person name="Coughlan A.Y."/>
            <person name="Deshpande S."/>
            <person name="Douglass A.P."/>
            <person name="Hanson S.J."/>
            <person name="Klenk H.-P."/>
            <person name="Labutti K."/>
            <person name="Lapidus A."/>
            <person name="Lindquist E."/>
            <person name="Lipzen A."/>
            <person name="Meier-Kolthoff J.P."/>
            <person name="Ohm R.A."/>
            <person name="Otillar R.P."/>
            <person name="Pangilinan J."/>
            <person name="Peng Y."/>
            <person name="Rokas A."/>
            <person name="Rosa C.A."/>
            <person name="Scheuner C."/>
            <person name="Sibirny A.A."/>
            <person name="Slot J.C."/>
            <person name="Stielow J.B."/>
            <person name="Sun H."/>
            <person name="Kurtzman C.P."/>
            <person name="Blackwell M."/>
            <person name="Grigoriev I.V."/>
            <person name="Jeffries T.W."/>
        </authorList>
    </citation>
    <scope>NUCLEOTIDE SEQUENCE [LARGE SCALE GENOMIC DNA]</scope>
    <source>
        <strain evidence="9">NRRL Y-1933</strain>
    </source>
</reference>
<organism evidence="8 9">
    <name type="scientific">Hyphopichia burtonii NRRL Y-1933</name>
    <dbReference type="NCBI Taxonomy" id="984485"/>
    <lineage>
        <taxon>Eukaryota</taxon>
        <taxon>Fungi</taxon>
        <taxon>Dikarya</taxon>
        <taxon>Ascomycota</taxon>
        <taxon>Saccharomycotina</taxon>
        <taxon>Pichiomycetes</taxon>
        <taxon>Debaryomycetaceae</taxon>
        <taxon>Hyphopichia</taxon>
    </lineage>
</organism>
<dbReference type="InterPro" id="IPR016278">
    <property type="entry name" value="DUSP12"/>
</dbReference>
<protein>
    <recommendedName>
        <fullName evidence="2">protein-tyrosine-phosphatase</fullName>
        <ecNumber evidence="2">3.1.3.48</ecNumber>
    </recommendedName>
</protein>
<dbReference type="Proteomes" id="UP000095085">
    <property type="component" value="Unassembled WGS sequence"/>
</dbReference>
<proteinExistence type="inferred from homology"/>
<dbReference type="OrthoDB" id="2017893at2759"/>
<dbReference type="GO" id="GO:2000786">
    <property type="term" value="P:positive regulation of autophagosome assembly"/>
    <property type="evidence" value="ECO:0007669"/>
    <property type="project" value="EnsemblFungi"/>
</dbReference>
<feature type="domain" description="Tyrosine-protein phosphatase" evidence="6">
    <location>
        <begin position="1"/>
        <end position="159"/>
    </location>
</feature>
<evidence type="ECO:0000256" key="1">
    <source>
        <dbReference type="ARBA" id="ARBA00008601"/>
    </source>
</evidence>
<dbReference type="GO" id="GO:0006995">
    <property type="term" value="P:cellular response to nitrogen starvation"/>
    <property type="evidence" value="ECO:0007669"/>
    <property type="project" value="EnsemblFungi"/>
</dbReference>